<dbReference type="EMBL" id="OFSM01000037">
    <property type="protein sequence ID" value="SOY32048.1"/>
    <property type="molecule type" value="Genomic_DNA"/>
</dbReference>
<dbReference type="AlphaFoldDB" id="A0A2K4ZNI9"/>
<gene>
    <name evidence="2" type="ORF">AMURIS_04801</name>
</gene>
<keyword evidence="3" id="KW-1185">Reference proteome</keyword>
<evidence type="ECO:0000313" key="2">
    <source>
        <dbReference type="EMBL" id="SOY32048.1"/>
    </source>
</evidence>
<evidence type="ECO:0000256" key="1">
    <source>
        <dbReference type="SAM" id="Coils"/>
    </source>
</evidence>
<accession>A0A2K4ZNI9</accession>
<feature type="coiled-coil region" evidence="1">
    <location>
        <begin position="368"/>
        <end position="395"/>
    </location>
</feature>
<dbReference type="Proteomes" id="UP000236311">
    <property type="component" value="Unassembled WGS sequence"/>
</dbReference>
<sequence length="1114" mass="123074">MRITRDFFDNPIIPDYVLCKSNKERIGILQCTNKTIDFNFNNLDEINFTTYLYIDGIKNPYYDLVNDMKYILLPDVGFFSITSINITSEGSKLESKSVTAKSYECLLANKNLEEFVINMGTVESIDGVQFYNLRDKSKSLLHLILEKCPDWEIGHIDTSLITMQRSFEITKQDIYSFLNNDVASAFECYFLFDTLNNTINIYKEDNIGKDTNICVSYINLLKNTNISCNMDNIKTCLTITGSDDLTVREINMGYDKIYNFGYYNSTEYMSAKLYNAYNSWVALRKLKLPIYTSLLSQYQNYLTQINFLEHEKMPSTSGSTNWEEYGLQPLKEQLSAYEQKQSVSMKSGHGDPSSSFYNSEYLPIYNTIQDITSQIKKVENQINSLKNNQISISNEMNTIISDVDIQNNFSQEELKELCSFIREDDLNSSNYIVTDTMTNDEKFEMLHSLLEFGERELAKASIPQLLFSSDIINLFAIPEFEEFCDEFEPGNYIWVTLRDDFSIKAKLLSTHINFYNPADFSVTFGNIVRNTKDRYLDIAEIIRTTSDVATSVSFNSSYWSQSAKDTSLIGKILDEGLIAAGKYLKNGDDSEMIIDTRGIFVNTISGDYAYKDSIFVGGGRILFTSDNWKTVSMSVGRTTVTIKGVTESRFGTFADFVIAGYIGGSVLEGDEIIGGIIKSSNYVPSKSGSFINLSTGTFEFNASNEQKLTLDENGLLTVKGIIKAEEGWIGGKDAFIIKNGKLYSKKDSLISNIDGIYIGTDGIALGANSKFKALSDGTLYAEKGFLGGTNGFVLETNKIYNGKSSISNASNGIYIGTDGIALGANSIFKITVQGVLTAKSGTIGDFTINNAIYNGKTSPTSAENGVYIGKGGIALGANNVFSVTQNGVITAASGTIGGAKISNNAIYASNGNWYIYSNGSASFKNIYVTGVQNGSNFGSLNYNNGVTWGNFNGSSYYGSNVSSPFSGTCVTHIESLSANYIKANYIDAINVDIRNLFANEAALGSLIAEKASITELNAAVARIGTLETSTISSNEVYTNFMEVKNWVSAGYIRADKINVEQLDADKIVAKTTGSAIISCNMISVQSGHIKLNGTMYGIKKIIYQGDEVFVLTRV</sequence>
<dbReference type="OrthoDB" id="2067825at2"/>
<proteinExistence type="predicted"/>
<reference evidence="2 3" key="1">
    <citation type="submission" date="2018-01" db="EMBL/GenBank/DDBJ databases">
        <authorList>
            <person name="Gaut B.S."/>
            <person name="Morton B.R."/>
            <person name="Clegg M.T."/>
            <person name="Duvall M.R."/>
        </authorList>
    </citation>
    <scope>NUCLEOTIDE SEQUENCE [LARGE SCALE GENOMIC DNA]</scope>
    <source>
        <strain evidence="2">GP69</strain>
    </source>
</reference>
<organism evidence="2 3">
    <name type="scientific">Acetatifactor muris</name>
    <dbReference type="NCBI Taxonomy" id="879566"/>
    <lineage>
        <taxon>Bacteria</taxon>
        <taxon>Bacillati</taxon>
        <taxon>Bacillota</taxon>
        <taxon>Clostridia</taxon>
        <taxon>Lachnospirales</taxon>
        <taxon>Lachnospiraceae</taxon>
        <taxon>Acetatifactor</taxon>
    </lineage>
</organism>
<dbReference type="RefSeq" id="WP_103242020.1">
    <property type="nucleotide sequence ID" value="NZ_JANJZD010000039.1"/>
</dbReference>
<protein>
    <submittedName>
        <fullName evidence="2">Uncharacterized protein</fullName>
    </submittedName>
</protein>
<name>A0A2K4ZNI9_9FIRM</name>
<keyword evidence="1" id="KW-0175">Coiled coil</keyword>
<evidence type="ECO:0000313" key="3">
    <source>
        <dbReference type="Proteomes" id="UP000236311"/>
    </source>
</evidence>